<comment type="caution">
    <text evidence="2">The sequence shown here is derived from an EMBL/GenBank/DDBJ whole genome shotgun (WGS) entry which is preliminary data.</text>
</comment>
<gene>
    <name evidence="2" type="ORF">DYBT9623_00210</name>
</gene>
<feature type="region of interest" description="Disordered" evidence="1">
    <location>
        <begin position="1"/>
        <end position="21"/>
    </location>
</feature>
<keyword evidence="3" id="KW-1185">Reference proteome</keyword>
<dbReference type="EMBL" id="CAJRAU010000001">
    <property type="protein sequence ID" value="CAG5067489.1"/>
    <property type="molecule type" value="Genomic_DNA"/>
</dbReference>
<proteinExistence type="predicted"/>
<evidence type="ECO:0000256" key="1">
    <source>
        <dbReference type="SAM" id="MobiDB-lite"/>
    </source>
</evidence>
<dbReference type="RefSeq" id="WP_215231659.1">
    <property type="nucleotide sequence ID" value="NZ_CAJRAU010000001.1"/>
</dbReference>
<evidence type="ECO:0000313" key="3">
    <source>
        <dbReference type="Proteomes" id="UP000679725"/>
    </source>
</evidence>
<organism evidence="2 3">
    <name type="scientific">Dyadobacter linearis</name>
    <dbReference type="NCBI Taxonomy" id="2823330"/>
    <lineage>
        <taxon>Bacteria</taxon>
        <taxon>Pseudomonadati</taxon>
        <taxon>Bacteroidota</taxon>
        <taxon>Cytophagia</taxon>
        <taxon>Cytophagales</taxon>
        <taxon>Spirosomataceae</taxon>
        <taxon>Dyadobacter</taxon>
    </lineage>
</organism>
<reference evidence="2 3" key="1">
    <citation type="submission" date="2021-04" db="EMBL/GenBank/DDBJ databases">
        <authorList>
            <person name="Rodrigo-Torres L."/>
            <person name="Arahal R. D."/>
            <person name="Lucena T."/>
        </authorList>
    </citation>
    <scope>NUCLEOTIDE SEQUENCE [LARGE SCALE GENOMIC DNA]</scope>
    <source>
        <strain evidence="2 3">CECT 9623</strain>
    </source>
</reference>
<evidence type="ECO:0000313" key="2">
    <source>
        <dbReference type="EMBL" id="CAG5067489.1"/>
    </source>
</evidence>
<dbReference type="Proteomes" id="UP000679725">
    <property type="component" value="Unassembled WGS sequence"/>
</dbReference>
<sequence length="159" mass="17924">METIHSRPDLEQEKSTDHAEKDAALLEFMTEFRQSQSSMEELQHTMEKYPGLLSGEHYWRTISKNGQDFSAAAEVDELQSQVIAFSSISNANEILCAINLHREEHIPVYVTLDDNLHPSGSKMYCLYASANSPAELNVEDRNGKAIRLTIPPRALVIYG</sequence>
<accession>A0ABM8UJ02</accession>
<name>A0ABM8UJ02_9BACT</name>
<protein>
    <submittedName>
        <fullName evidence="2">Uncharacterized protein</fullName>
    </submittedName>
</protein>